<feature type="transmembrane region" description="Helical" evidence="4">
    <location>
        <begin position="53"/>
        <end position="72"/>
    </location>
</feature>
<dbReference type="Pfam" id="PF03403">
    <property type="entry name" value="PAF-AH_p_II"/>
    <property type="match status" value="1"/>
</dbReference>
<keyword evidence="4" id="KW-0812">Transmembrane</keyword>
<feature type="transmembrane region" description="Helical" evidence="4">
    <location>
        <begin position="29"/>
        <end position="47"/>
    </location>
</feature>
<gene>
    <name evidence="5" type="ORF">AMS66_19230</name>
</gene>
<keyword evidence="2" id="KW-0442">Lipid degradation</keyword>
<comment type="caution">
    <text evidence="5">The sequence shown here is derived from an EMBL/GenBank/DDBJ whole genome shotgun (WGS) entry which is preliminary data.</text>
</comment>
<accession>A0A0N0UHE4</accession>
<evidence type="ECO:0000313" key="5">
    <source>
        <dbReference type="EMBL" id="KOY14991.1"/>
    </source>
</evidence>
<protein>
    <submittedName>
        <fullName evidence="5">Platelet-activating factor acetylhydrolase plasma/intracellular isoform II</fullName>
    </submittedName>
</protein>
<dbReference type="PANTHER" id="PTHR10272:SF0">
    <property type="entry name" value="PLATELET-ACTIVATING FACTOR ACETYLHYDROLASE"/>
    <property type="match status" value="1"/>
</dbReference>
<keyword evidence="1 5" id="KW-0378">Hydrolase</keyword>
<dbReference type="PATRIC" id="fig|1705561.3.peg.3985"/>
<dbReference type="Gene3D" id="3.40.50.1820">
    <property type="entry name" value="alpha/beta hydrolase"/>
    <property type="match status" value="1"/>
</dbReference>
<proteinExistence type="predicted"/>
<evidence type="ECO:0000313" key="6">
    <source>
        <dbReference type="Proteomes" id="UP000037688"/>
    </source>
</evidence>
<dbReference type="RefSeq" id="WP_053782415.1">
    <property type="nucleotide sequence ID" value="NZ_LITU01000068.1"/>
</dbReference>
<dbReference type="GO" id="GO:0003847">
    <property type="term" value="F:1-alkyl-2-acetylglycerophosphocholine esterase activity"/>
    <property type="evidence" value="ECO:0007669"/>
    <property type="project" value="TreeGrafter"/>
</dbReference>
<dbReference type="EMBL" id="LITU01000068">
    <property type="protein sequence ID" value="KOY14991.1"/>
    <property type="molecule type" value="Genomic_DNA"/>
</dbReference>
<evidence type="ECO:0000256" key="1">
    <source>
        <dbReference type="ARBA" id="ARBA00022801"/>
    </source>
</evidence>
<evidence type="ECO:0000256" key="2">
    <source>
        <dbReference type="ARBA" id="ARBA00022963"/>
    </source>
</evidence>
<feature type="transmembrane region" description="Helical" evidence="4">
    <location>
        <begin position="6"/>
        <end position="22"/>
    </location>
</feature>
<reference evidence="5 6" key="1">
    <citation type="submission" date="2015-08" db="EMBL/GenBank/DDBJ databases">
        <title>Draft genome sequence of cellulolytic and xylanolytic Paenibacillus sp. A59, isolated from a decaying forest soil from Patagonia, Argentina.</title>
        <authorList>
            <person name="Ghio S."/>
            <person name="Caceres A.M."/>
            <person name="Talia P."/>
            <person name="Grasso D."/>
            <person name="Campos E."/>
        </authorList>
    </citation>
    <scope>NUCLEOTIDE SEQUENCE [LARGE SCALE GENOMIC DNA]</scope>
    <source>
        <strain evidence="5 6">A59</strain>
    </source>
</reference>
<dbReference type="InterPro" id="IPR029058">
    <property type="entry name" value="AB_hydrolase_fold"/>
</dbReference>
<sequence>MRLFEVLLVLSCFALLVDLLFIKRSAKKIGLGLGIGSSVILLVQLFVEGYRWQLLLVYIMTALFILIVLFRHSEKMVNLKIGKFLKYSLSSLIVILLVVSTGLSVYLPVFNLPKLDGPEKVGTQTFHFTDQNRDEVLTDDQSDKRELMVQVWYPTENINNNKRDTLFPKDKEMFKKYIQSFSTSLHLPEFVLDYWKYSRTNSYENSEILSSTSPYPLVLLSHGMGTSKVLHASQAENLASYGFIVVTIDHTYSTFATLFPDGRVTDYKKSTTTLDERTKTGNIWTKDVEFVIDQIEKLNSGAIESQFKGKIDLNNLGVMGHSFGGATAFNTTYLDHRVKAGINMDGSLYEVENRDDINKPFMFIRSGSFEDWLANFEIDRNSDDEVTKSLSDELHIMKNVINHGGNVIYVEGTQHFNFTDLQFYSELIKLSGITGDINGKRGSNIVNQYVLDFFNKQLKGTGGNLLQGPSDMYPEVKFIDPEDL</sequence>
<dbReference type="PANTHER" id="PTHR10272">
    <property type="entry name" value="PLATELET-ACTIVATING FACTOR ACETYLHYDROLASE"/>
    <property type="match status" value="1"/>
</dbReference>
<evidence type="ECO:0000256" key="4">
    <source>
        <dbReference type="SAM" id="Phobius"/>
    </source>
</evidence>
<dbReference type="AlphaFoldDB" id="A0A0N0UHE4"/>
<keyword evidence="6" id="KW-1185">Reference proteome</keyword>
<keyword evidence="4" id="KW-1133">Transmembrane helix</keyword>
<organism evidence="5 6">
    <name type="scientific">Paenibacillus xylanivorans</name>
    <dbReference type="NCBI Taxonomy" id="1705561"/>
    <lineage>
        <taxon>Bacteria</taxon>
        <taxon>Bacillati</taxon>
        <taxon>Bacillota</taxon>
        <taxon>Bacilli</taxon>
        <taxon>Bacillales</taxon>
        <taxon>Paenibacillaceae</taxon>
        <taxon>Paenibacillus</taxon>
    </lineage>
</organism>
<keyword evidence="3" id="KW-0443">Lipid metabolism</keyword>
<dbReference type="OrthoDB" id="9814760at2"/>
<feature type="transmembrane region" description="Helical" evidence="4">
    <location>
        <begin position="84"/>
        <end position="107"/>
    </location>
</feature>
<dbReference type="GO" id="GO:0016042">
    <property type="term" value="P:lipid catabolic process"/>
    <property type="evidence" value="ECO:0007669"/>
    <property type="project" value="UniProtKB-KW"/>
</dbReference>
<evidence type="ECO:0000256" key="3">
    <source>
        <dbReference type="ARBA" id="ARBA00023098"/>
    </source>
</evidence>
<name>A0A0N0UHE4_9BACL</name>
<keyword evidence="4" id="KW-0472">Membrane</keyword>
<dbReference type="SUPFAM" id="SSF53474">
    <property type="entry name" value="alpha/beta-Hydrolases"/>
    <property type="match status" value="1"/>
</dbReference>
<dbReference type="Proteomes" id="UP000037688">
    <property type="component" value="Unassembled WGS sequence"/>
</dbReference>